<evidence type="ECO:0000313" key="2">
    <source>
        <dbReference type="EMBL" id="MXQ80311.1"/>
    </source>
</evidence>
<sequence length="75" mass="8248">MGCAKSKEGRAAERKAKRKSDRGGRTAEDGLGLEGALSERTSKTLVKRRKIGHHGPTLKLTVKPYLNRTVIQSLF</sequence>
<protein>
    <submittedName>
        <fullName evidence="2">Uncharacterized protein</fullName>
    </submittedName>
</protein>
<evidence type="ECO:0000256" key="1">
    <source>
        <dbReference type="SAM" id="MobiDB-lite"/>
    </source>
</evidence>
<dbReference type="AlphaFoldDB" id="A0A6B0QUD3"/>
<feature type="compositionally biased region" description="Basic and acidic residues" evidence="1">
    <location>
        <begin position="1"/>
        <end position="14"/>
    </location>
</feature>
<dbReference type="EMBL" id="VBQZ03000004">
    <property type="protein sequence ID" value="MXQ80311.1"/>
    <property type="molecule type" value="Genomic_DNA"/>
</dbReference>
<proteinExistence type="predicted"/>
<reference evidence="2" key="1">
    <citation type="submission" date="2019-10" db="EMBL/GenBank/DDBJ databases">
        <title>The sequence and de novo assembly of the wild yak genome.</title>
        <authorList>
            <person name="Liu Y."/>
        </authorList>
    </citation>
    <scope>NUCLEOTIDE SEQUENCE [LARGE SCALE GENOMIC DNA]</scope>
    <source>
        <strain evidence="2">WY2019</strain>
    </source>
</reference>
<gene>
    <name evidence="2" type="ORF">E5288_WYG006371</name>
</gene>
<name>A0A6B0QUD3_9CETA</name>
<evidence type="ECO:0000313" key="3">
    <source>
        <dbReference type="Proteomes" id="UP000322234"/>
    </source>
</evidence>
<organism evidence="2 3">
    <name type="scientific">Bos mutus</name>
    <name type="common">wild yak</name>
    <dbReference type="NCBI Taxonomy" id="72004"/>
    <lineage>
        <taxon>Eukaryota</taxon>
        <taxon>Metazoa</taxon>
        <taxon>Chordata</taxon>
        <taxon>Craniata</taxon>
        <taxon>Vertebrata</taxon>
        <taxon>Euteleostomi</taxon>
        <taxon>Mammalia</taxon>
        <taxon>Eutheria</taxon>
        <taxon>Laurasiatheria</taxon>
        <taxon>Artiodactyla</taxon>
        <taxon>Ruminantia</taxon>
        <taxon>Pecora</taxon>
        <taxon>Bovidae</taxon>
        <taxon>Bovinae</taxon>
        <taxon>Bos</taxon>
    </lineage>
</organism>
<comment type="caution">
    <text evidence="2">The sequence shown here is derived from an EMBL/GenBank/DDBJ whole genome shotgun (WGS) entry which is preliminary data.</text>
</comment>
<accession>A0A6B0QUD3</accession>
<dbReference type="Proteomes" id="UP000322234">
    <property type="component" value="Unassembled WGS sequence"/>
</dbReference>
<keyword evidence="3" id="KW-1185">Reference proteome</keyword>
<feature type="region of interest" description="Disordered" evidence="1">
    <location>
        <begin position="1"/>
        <end position="39"/>
    </location>
</feature>